<evidence type="ECO:0000256" key="1">
    <source>
        <dbReference type="SAM" id="MobiDB-lite"/>
    </source>
</evidence>
<name>T1HKD6_RHOPR</name>
<sequence>MFKFSITFLLFVNVLQDALSLEPKRLFKRQNLIENKKNIGEGVESWAIVGNVPTPTLGRVRPSNEPDRYRQQIQQSGNGRDDRVRLNKRWVRDGNIDRFGTQQKVHGDGHWEDSRYFSNGGSSHLAEDRIGSRTHGTRDGEGRRYRKDITKQDEALSTVKLQNEELASEFDAHHDNRKYNRYGEYDRYGRGYGRGHDGYGRYGDRRYPEEGYERSEERIIITRQEVSAEEVLLSDIFCYTLFRK</sequence>
<dbReference type="InParanoid" id="T1HKD6"/>
<feature type="region of interest" description="Disordered" evidence="1">
    <location>
        <begin position="121"/>
        <end position="146"/>
    </location>
</feature>
<feature type="compositionally biased region" description="Basic and acidic residues" evidence="1">
    <location>
        <begin position="125"/>
        <end position="146"/>
    </location>
</feature>
<dbReference type="VEuPathDB" id="VectorBase:RPRC004509"/>
<keyword evidence="4" id="KW-1185">Reference proteome</keyword>
<dbReference type="Proteomes" id="UP000015103">
    <property type="component" value="Unassembled WGS sequence"/>
</dbReference>
<feature type="signal peptide" evidence="2">
    <location>
        <begin position="1"/>
        <end position="20"/>
    </location>
</feature>
<keyword evidence="2" id="KW-0732">Signal</keyword>
<reference evidence="3" key="1">
    <citation type="submission" date="2015-05" db="UniProtKB">
        <authorList>
            <consortium name="EnsemblMetazoa"/>
        </authorList>
    </citation>
    <scope>IDENTIFICATION</scope>
</reference>
<dbReference type="EMBL" id="ACPB03012308">
    <property type="status" value="NOT_ANNOTATED_CDS"/>
    <property type="molecule type" value="Genomic_DNA"/>
</dbReference>
<evidence type="ECO:0000313" key="3">
    <source>
        <dbReference type="EnsemblMetazoa" id="RPRC004509-PA"/>
    </source>
</evidence>
<dbReference type="AlphaFoldDB" id="T1HKD6"/>
<proteinExistence type="predicted"/>
<evidence type="ECO:0000256" key="2">
    <source>
        <dbReference type="SAM" id="SignalP"/>
    </source>
</evidence>
<protein>
    <submittedName>
        <fullName evidence="3">Uncharacterized protein</fullName>
    </submittedName>
</protein>
<feature type="chain" id="PRO_5043825591" evidence="2">
    <location>
        <begin position="21"/>
        <end position="244"/>
    </location>
</feature>
<dbReference type="HOGENOM" id="CLU_1139238_0_0_1"/>
<organism evidence="3 4">
    <name type="scientific">Rhodnius prolixus</name>
    <name type="common">Triatomid bug</name>
    <dbReference type="NCBI Taxonomy" id="13249"/>
    <lineage>
        <taxon>Eukaryota</taxon>
        <taxon>Metazoa</taxon>
        <taxon>Ecdysozoa</taxon>
        <taxon>Arthropoda</taxon>
        <taxon>Hexapoda</taxon>
        <taxon>Insecta</taxon>
        <taxon>Pterygota</taxon>
        <taxon>Neoptera</taxon>
        <taxon>Paraneoptera</taxon>
        <taxon>Hemiptera</taxon>
        <taxon>Heteroptera</taxon>
        <taxon>Panheteroptera</taxon>
        <taxon>Cimicomorpha</taxon>
        <taxon>Reduviidae</taxon>
        <taxon>Triatominae</taxon>
        <taxon>Rhodnius</taxon>
    </lineage>
</organism>
<dbReference type="EnsemblMetazoa" id="RPRC004509-RA">
    <property type="protein sequence ID" value="RPRC004509-PA"/>
    <property type="gene ID" value="RPRC004509"/>
</dbReference>
<evidence type="ECO:0000313" key="4">
    <source>
        <dbReference type="Proteomes" id="UP000015103"/>
    </source>
</evidence>
<accession>T1HKD6</accession>
<feature type="region of interest" description="Disordered" evidence="1">
    <location>
        <begin position="57"/>
        <end position="81"/>
    </location>
</feature>